<dbReference type="PANTHER" id="PTHR34127:SF1">
    <property type="entry name" value="OS04G0405600 PROTEIN"/>
    <property type="match status" value="1"/>
</dbReference>
<gene>
    <name evidence="2" type="ORF">FSB_LOCUS42290</name>
</gene>
<sequence>MAAWIGVGSSHMHLLPRHDYEAKIKFRNRGNLHFVVNFRNRGSPSRRATRIYCNSDDDDSIKKQPTGIQLYSEIERLLTESVRPSQDGWGGLRDWSEVEGSWVLKPKNSKPKSVVHFVGGIFVGAAPQLTYRLFLERLSERGILVIATPYASGFDHFYIADEVQFKFDRCYRFLQETIKDLPTFGIGHSLGSVIHLLIGSRYAVQRSGNVLMAFNNKEASLAVPLFSPVLVPMAQSFGPLLSQIASSPTIRIGEVLGNILPLSHNAFIRGRQILDFVLIANECLDSHLKFDEPGVLCKLNIEKAYDHVNWKFLMYLLERCGFGEKWRNCIFFCISTVRFSILVNGHPSGFFSSSEGLRQGDPFSLLLFVIAMEALTMSGSKINLGKSELVPVESVPGVDELALILSCQGKWSWCYAIEKDAFWCKLVESKYGSDWGGWCSKKGRGGYEVCLWKYIQQDGIGFPSVCPSQLVTAQGFAFGSISGVGMALLRMSLHFCMWAMPHRVIVLTCWKGRLSRQAEMTLKQLETLSPPIMKQVLPLVEQLPPLYMDLVKGREDFTPKPEETRRLLKSYYGVSRNLLIKFKDDSIDETSTLAQLLSSESAISSMLDMSIRLLPGDHGLPLQQAIPDVPPAMADAVNRGSELLANLTVGTPWETVAKEVGNTLGVDSKILRADISKDIDLLVDVIASWIASNAGPKLLRP</sequence>
<name>A0A2N9HQX5_FAGSY</name>
<dbReference type="InterPro" id="IPR000477">
    <property type="entry name" value="RT_dom"/>
</dbReference>
<feature type="domain" description="Reverse transcriptase" evidence="1">
    <location>
        <begin position="266"/>
        <end position="375"/>
    </location>
</feature>
<dbReference type="EMBL" id="OIVN01003924">
    <property type="protein sequence ID" value="SPD14408.1"/>
    <property type="molecule type" value="Genomic_DNA"/>
</dbReference>
<dbReference type="PANTHER" id="PTHR34127">
    <property type="entry name" value="OS04G0405600 PROTEIN"/>
    <property type="match status" value="1"/>
</dbReference>
<dbReference type="InterPro" id="IPR029058">
    <property type="entry name" value="AB_hydrolase_fold"/>
</dbReference>
<organism evidence="2">
    <name type="scientific">Fagus sylvatica</name>
    <name type="common">Beechnut</name>
    <dbReference type="NCBI Taxonomy" id="28930"/>
    <lineage>
        <taxon>Eukaryota</taxon>
        <taxon>Viridiplantae</taxon>
        <taxon>Streptophyta</taxon>
        <taxon>Embryophyta</taxon>
        <taxon>Tracheophyta</taxon>
        <taxon>Spermatophyta</taxon>
        <taxon>Magnoliopsida</taxon>
        <taxon>eudicotyledons</taxon>
        <taxon>Gunneridae</taxon>
        <taxon>Pentapetalae</taxon>
        <taxon>rosids</taxon>
        <taxon>fabids</taxon>
        <taxon>Fagales</taxon>
        <taxon>Fagaceae</taxon>
        <taxon>Fagus</taxon>
    </lineage>
</organism>
<dbReference type="InterPro" id="IPR010765">
    <property type="entry name" value="DUF1350"/>
</dbReference>
<dbReference type="Pfam" id="PF07082">
    <property type="entry name" value="DUF1350"/>
    <property type="match status" value="2"/>
</dbReference>
<dbReference type="Pfam" id="PF00078">
    <property type="entry name" value="RVT_1"/>
    <property type="match status" value="1"/>
</dbReference>
<proteinExistence type="predicted"/>
<evidence type="ECO:0000259" key="1">
    <source>
        <dbReference type="Pfam" id="PF00078"/>
    </source>
</evidence>
<dbReference type="AlphaFoldDB" id="A0A2N9HQX5"/>
<dbReference type="SUPFAM" id="SSF53474">
    <property type="entry name" value="alpha/beta-Hydrolases"/>
    <property type="match status" value="1"/>
</dbReference>
<reference evidence="2" key="1">
    <citation type="submission" date="2018-02" db="EMBL/GenBank/DDBJ databases">
        <authorList>
            <person name="Cohen D.B."/>
            <person name="Kent A.D."/>
        </authorList>
    </citation>
    <scope>NUCLEOTIDE SEQUENCE</scope>
</reference>
<accession>A0A2N9HQX5</accession>
<protein>
    <recommendedName>
        <fullName evidence="1">Reverse transcriptase domain-containing protein</fullName>
    </recommendedName>
</protein>
<evidence type="ECO:0000313" key="2">
    <source>
        <dbReference type="EMBL" id="SPD14408.1"/>
    </source>
</evidence>